<dbReference type="GO" id="GO:0032259">
    <property type="term" value="P:methylation"/>
    <property type="evidence" value="ECO:0007669"/>
    <property type="project" value="UniProtKB-KW"/>
</dbReference>
<dbReference type="STRING" id="158441.A0A226F5H7"/>
<dbReference type="OrthoDB" id="8300214at2759"/>
<gene>
    <name evidence="6" type="ORF">Fcan01_03230</name>
</gene>
<proteinExistence type="inferred from homology"/>
<evidence type="ECO:0000256" key="2">
    <source>
        <dbReference type="ARBA" id="ARBA00022603"/>
    </source>
</evidence>
<evidence type="ECO:0000313" key="7">
    <source>
        <dbReference type="Proteomes" id="UP000198287"/>
    </source>
</evidence>
<evidence type="ECO:0000256" key="4">
    <source>
        <dbReference type="ARBA" id="ARBA00022691"/>
    </source>
</evidence>
<dbReference type="InterPro" id="IPR050723">
    <property type="entry name" value="CFA/CMAS"/>
</dbReference>
<evidence type="ECO:0000256" key="5">
    <source>
        <dbReference type="ARBA" id="ARBA00023098"/>
    </source>
</evidence>
<dbReference type="Gene3D" id="3.40.50.150">
    <property type="entry name" value="Vaccinia Virus protein VP39"/>
    <property type="match status" value="1"/>
</dbReference>
<dbReference type="AlphaFoldDB" id="A0A226F5H7"/>
<dbReference type="PANTHER" id="PTHR43667:SF1">
    <property type="entry name" value="CYCLOPROPANE-FATTY-ACYL-PHOSPHOLIPID SYNTHASE"/>
    <property type="match status" value="1"/>
</dbReference>
<dbReference type="NCBIfam" id="NF008686">
    <property type="entry name" value="PRK11705.1"/>
    <property type="match status" value="1"/>
</dbReference>
<reference evidence="6 7" key="1">
    <citation type="submission" date="2015-12" db="EMBL/GenBank/DDBJ databases">
        <title>The genome of Folsomia candida.</title>
        <authorList>
            <person name="Faddeeva A."/>
            <person name="Derks M.F."/>
            <person name="Anvar Y."/>
            <person name="Smit S."/>
            <person name="Van Straalen N."/>
            <person name="Roelofs D."/>
        </authorList>
    </citation>
    <scope>NUCLEOTIDE SEQUENCE [LARGE SCALE GENOMIC DNA]</scope>
    <source>
        <strain evidence="6 7">VU population</strain>
        <tissue evidence="6">Whole body</tissue>
    </source>
</reference>
<dbReference type="CDD" id="cd02440">
    <property type="entry name" value="AdoMet_MTases"/>
    <property type="match status" value="1"/>
</dbReference>
<comment type="similarity">
    <text evidence="1">Belongs to the CFA/CMAS family.</text>
</comment>
<evidence type="ECO:0000256" key="1">
    <source>
        <dbReference type="ARBA" id="ARBA00010815"/>
    </source>
</evidence>
<name>A0A226F5H7_FOLCA</name>
<dbReference type="InterPro" id="IPR029063">
    <property type="entry name" value="SAM-dependent_MTases_sf"/>
</dbReference>
<keyword evidence="3" id="KW-0808">Transferase</keyword>
<dbReference type="Proteomes" id="UP000198287">
    <property type="component" value="Unassembled WGS sequence"/>
</dbReference>
<dbReference type="SUPFAM" id="SSF53335">
    <property type="entry name" value="S-adenosyl-L-methionine-dependent methyltransferases"/>
    <property type="match status" value="1"/>
</dbReference>
<keyword evidence="2" id="KW-0489">Methyltransferase</keyword>
<organism evidence="6 7">
    <name type="scientific">Folsomia candida</name>
    <name type="common">Springtail</name>
    <dbReference type="NCBI Taxonomy" id="158441"/>
    <lineage>
        <taxon>Eukaryota</taxon>
        <taxon>Metazoa</taxon>
        <taxon>Ecdysozoa</taxon>
        <taxon>Arthropoda</taxon>
        <taxon>Hexapoda</taxon>
        <taxon>Collembola</taxon>
        <taxon>Entomobryomorpha</taxon>
        <taxon>Isotomoidea</taxon>
        <taxon>Isotomidae</taxon>
        <taxon>Proisotominae</taxon>
        <taxon>Folsomia</taxon>
    </lineage>
</organism>
<sequence>MKINSQEIKSVLTDGALFVIEFVFNLYLKVARVVLKLIMPLVKRLVVERMESYGLKVNGNEDIDPQVYNNELYIRSALEGETGMYESFMDGHWTSRNLVGTFAQCMSTRRTRDILHPLSWTLNFFNLQRGKRVWAVGQKHYDIGNDLYEVMLGKHMQYTCGYWEKASEGDLDTAQFHKMELIAEKLKLKPGMKVLDIGCGFGTLAHHLAAKYGVHVTGCSISKEQTKYGEELCRRDDLMDLVTFVVRDYRDLAIPENIGKFDRITSVGMVEHVGPHNYREFFQISSQLLKEDGIFLLHTIGNNHPQLPCVSIWLHRYIFPNGVIPYYTKICEGMEGFYIIEDWQNFSYDYAKTIQCWHRNFEAAWHSGLRKMYGDRFYKVWTVYLSLAEAAFLSRSFQLWQIVLSKDGLKFGYPSKRLLQN</sequence>
<keyword evidence="7" id="KW-1185">Reference proteome</keyword>
<dbReference type="PIRSF" id="PIRSF003085">
    <property type="entry name" value="CMAS"/>
    <property type="match status" value="1"/>
</dbReference>
<dbReference type="PANTHER" id="PTHR43667">
    <property type="entry name" value="CYCLOPROPANE-FATTY-ACYL-PHOSPHOLIPID SYNTHASE"/>
    <property type="match status" value="1"/>
</dbReference>
<keyword evidence="4" id="KW-0949">S-adenosyl-L-methionine</keyword>
<protein>
    <submittedName>
        <fullName evidence="6">Cyclopropane-fatty-acyl-phospholipid synthase</fullName>
    </submittedName>
</protein>
<evidence type="ECO:0000256" key="3">
    <source>
        <dbReference type="ARBA" id="ARBA00022679"/>
    </source>
</evidence>
<keyword evidence="5" id="KW-0443">Lipid metabolism</keyword>
<comment type="caution">
    <text evidence="6">The sequence shown here is derived from an EMBL/GenBank/DDBJ whole genome shotgun (WGS) entry which is preliminary data.</text>
</comment>
<dbReference type="GO" id="GO:0008168">
    <property type="term" value="F:methyltransferase activity"/>
    <property type="evidence" value="ECO:0007669"/>
    <property type="project" value="UniProtKB-KW"/>
</dbReference>
<dbReference type="InterPro" id="IPR003333">
    <property type="entry name" value="CMAS"/>
</dbReference>
<accession>A0A226F5H7</accession>
<dbReference type="GO" id="GO:0008610">
    <property type="term" value="P:lipid biosynthetic process"/>
    <property type="evidence" value="ECO:0007669"/>
    <property type="project" value="InterPro"/>
</dbReference>
<evidence type="ECO:0000313" key="6">
    <source>
        <dbReference type="EMBL" id="OXA64688.1"/>
    </source>
</evidence>
<dbReference type="Pfam" id="PF02353">
    <property type="entry name" value="CMAS"/>
    <property type="match status" value="1"/>
</dbReference>
<dbReference type="EMBL" id="LNIX01000001">
    <property type="protein sequence ID" value="OXA64688.1"/>
    <property type="molecule type" value="Genomic_DNA"/>
</dbReference>